<protein>
    <submittedName>
        <fullName evidence="1">Uncharacterized protein</fullName>
    </submittedName>
</protein>
<organism evidence="1 2">
    <name type="scientific">Sphingobacterium hotanense</name>
    <dbReference type="NCBI Taxonomy" id="649196"/>
    <lineage>
        <taxon>Bacteria</taxon>
        <taxon>Pseudomonadati</taxon>
        <taxon>Bacteroidota</taxon>
        <taxon>Sphingobacteriia</taxon>
        <taxon>Sphingobacteriales</taxon>
        <taxon>Sphingobacteriaceae</taxon>
        <taxon>Sphingobacterium</taxon>
    </lineage>
</organism>
<dbReference type="EMBL" id="JACAGK010000086">
    <property type="protein sequence ID" value="MDM1050332.1"/>
    <property type="molecule type" value="Genomic_DNA"/>
</dbReference>
<dbReference type="InterPro" id="IPR046233">
    <property type="entry name" value="DUF6266"/>
</dbReference>
<evidence type="ECO:0000313" key="2">
    <source>
        <dbReference type="Proteomes" id="UP001170954"/>
    </source>
</evidence>
<reference evidence="1" key="1">
    <citation type="submission" date="2020-06" db="EMBL/GenBank/DDBJ databases">
        <authorList>
            <person name="Dong N."/>
        </authorList>
    </citation>
    <scope>NUCLEOTIDE SEQUENCE</scope>
    <source>
        <strain evidence="1">R1692</strain>
    </source>
</reference>
<evidence type="ECO:0000313" key="1">
    <source>
        <dbReference type="EMBL" id="MDM1050332.1"/>
    </source>
</evidence>
<name>A0ABT7NSZ8_9SPHI</name>
<sequence length="212" mass="23083">MARIFSGILGDFQGKVGNVIGSRWRGISYIRSLPSPSGKEPSEKQLAVRLKFGLASAFVHPIRSIVNLGFMDTKITDSTAAANLIGSIINTAIIGTYPELKIDYSKVILSKGGVPSLKGLGVTANSPSEFILSWAFTAGRFSGKGSDKVLAVVYDDLKKEYLVVEDATRVSKQTKISITEHMTSDSLHVWVFCIEESTNEVSDSQYMLLKRS</sequence>
<accession>A0ABT7NSZ8</accession>
<dbReference type="Proteomes" id="UP001170954">
    <property type="component" value="Unassembled WGS sequence"/>
</dbReference>
<proteinExistence type="predicted"/>
<keyword evidence="2" id="KW-1185">Reference proteome</keyword>
<gene>
    <name evidence="1" type="ORF">HX018_19015</name>
</gene>
<comment type="caution">
    <text evidence="1">The sequence shown here is derived from an EMBL/GenBank/DDBJ whole genome shotgun (WGS) entry which is preliminary data.</text>
</comment>
<dbReference type="Pfam" id="PF19781">
    <property type="entry name" value="DUF6266"/>
    <property type="match status" value="1"/>
</dbReference>
<dbReference type="RefSeq" id="WP_286652403.1">
    <property type="nucleotide sequence ID" value="NZ_JACAGK010000086.1"/>
</dbReference>
<reference evidence="1" key="2">
    <citation type="journal article" date="2022" name="Sci. Total Environ.">
        <title>Prevalence, transmission, and molecular epidemiology of tet(X)-positive bacteria among humans, animals, and environmental niches in China: An epidemiological, and genomic-based study.</title>
        <authorList>
            <person name="Dong N."/>
            <person name="Zeng Y."/>
            <person name="Cai C."/>
            <person name="Sun C."/>
            <person name="Lu J."/>
            <person name="Liu C."/>
            <person name="Zhou H."/>
            <person name="Sun Q."/>
            <person name="Shu L."/>
            <person name="Wang H."/>
            <person name="Wang Y."/>
            <person name="Wang S."/>
            <person name="Wu C."/>
            <person name="Chan E.W."/>
            <person name="Chen G."/>
            <person name="Shen Z."/>
            <person name="Chen S."/>
            <person name="Zhang R."/>
        </authorList>
    </citation>
    <scope>NUCLEOTIDE SEQUENCE</scope>
    <source>
        <strain evidence="1">R1692</strain>
    </source>
</reference>